<proteinExistence type="predicted"/>
<dbReference type="Proteomes" id="UP000534783">
    <property type="component" value="Unassembled WGS sequence"/>
</dbReference>
<dbReference type="PANTHER" id="PTHR33525">
    <property type="match status" value="1"/>
</dbReference>
<dbReference type="AlphaFoldDB" id="A0A7X6ICP2"/>
<dbReference type="InterPro" id="IPR052340">
    <property type="entry name" value="RNase_Y/CdgJ"/>
</dbReference>
<dbReference type="SUPFAM" id="SSF109604">
    <property type="entry name" value="HD-domain/PDEase-like"/>
    <property type="match status" value="1"/>
</dbReference>
<feature type="domain" description="HDOD" evidence="3">
    <location>
        <begin position="117"/>
        <end position="310"/>
    </location>
</feature>
<evidence type="ECO:0000313" key="5">
    <source>
        <dbReference type="Proteomes" id="UP000534783"/>
    </source>
</evidence>
<evidence type="ECO:0000313" key="4">
    <source>
        <dbReference type="EMBL" id="NKE73031.1"/>
    </source>
</evidence>
<comment type="caution">
    <text evidence="4">The sequence shown here is derived from an EMBL/GenBank/DDBJ whole genome shotgun (WGS) entry which is preliminary data.</text>
</comment>
<feature type="region of interest" description="Disordered" evidence="1">
    <location>
        <begin position="1"/>
        <end position="24"/>
    </location>
</feature>
<sequence length="378" mass="42072">MDQSDRPPLESGESMNTEQPPQAIIVCPHCQKEIELRVDKKPDAPSAVGNRSDDQRDEETAPGKSGLTVKQAIEELIEKRPIGGEGKPPAAAQDAKRGEEILRALVAKKMSDSNFQVPPMPHVAERILMMGHNAGSMDLAKIIANDQAITSNIMRIANSTFYGGVYKFETLPNAITRIGLDQVRILVLGFSMLSKEFAGGIYREECRRLNQHAVACAYLAALLAEITGVKEKEDAFLGGLLHDIGRLVIYTALEGEAQIQKKRSWVDRDWSEDDLKVVLAEYHGNAGGFVATAWKLQSWLKEIIRHHHTFRQAAERPRLVALVALADRYCHRFGLGCPEEEIDVFADGLGEAARFSRERETLLLERLDKIKDLLKQLS</sequence>
<feature type="region of interest" description="Disordered" evidence="1">
    <location>
        <begin position="37"/>
        <end position="70"/>
    </location>
</feature>
<dbReference type="InterPro" id="IPR006674">
    <property type="entry name" value="HD_domain"/>
</dbReference>
<dbReference type="Pfam" id="PF08668">
    <property type="entry name" value="HDOD"/>
    <property type="match status" value="1"/>
</dbReference>
<evidence type="ECO:0000256" key="1">
    <source>
        <dbReference type="SAM" id="MobiDB-lite"/>
    </source>
</evidence>
<dbReference type="Gene3D" id="1.10.3210.10">
    <property type="entry name" value="Hypothetical protein af1432"/>
    <property type="match status" value="1"/>
</dbReference>
<feature type="compositionally biased region" description="Basic and acidic residues" evidence="1">
    <location>
        <begin position="51"/>
        <end position="61"/>
    </location>
</feature>
<reference evidence="4 5" key="1">
    <citation type="journal article" date="2020" name="Nature">
        <title>Bacterial chemolithoautotrophy via manganese oxidation.</title>
        <authorList>
            <person name="Yu H."/>
            <person name="Leadbetter J.R."/>
        </authorList>
    </citation>
    <scope>NUCLEOTIDE SEQUENCE [LARGE SCALE GENOMIC DNA]</scope>
    <source>
        <strain evidence="4 5">Mn-1</strain>
    </source>
</reference>
<accession>A0A7X6ICP2</accession>
<dbReference type="PROSITE" id="PS51833">
    <property type="entry name" value="HDOD"/>
    <property type="match status" value="1"/>
</dbReference>
<evidence type="ECO:0000259" key="3">
    <source>
        <dbReference type="PROSITE" id="PS51833"/>
    </source>
</evidence>
<feature type="region of interest" description="Disordered" evidence="1">
    <location>
        <begin position="77"/>
        <end position="96"/>
    </location>
</feature>
<dbReference type="InterPro" id="IPR013976">
    <property type="entry name" value="HDOD"/>
</dbReference>
<keyword evidence="5" id="KW-1185">Reference proteome</keyword>
<dbReference type="SMART" id="SM00471">
    <property type="entry name" value="HDc"/>
    <property type="match status" value="1"/>
</dbReference>
<dbReference type="EMBL" id="VTOW01000005">
    <property type="protein sequence ID" value="NKE73031.1"/>
    <property type="molecule type" value="Genomic_DNA"/>
</dbReference>
<feature type="domain" description="HD" evidence="2">
    <location>
        <begin position="209"/>
        <end position="332"/>
    </location>
</feature>
<dbReference type="InterPro" id="IPR003607">
    <property type="entry name" value="HD/PDEase_dom"/>
</dbReference>
<evidence type="ECO:0000259" key="2">
    <source>
        <dbReference type="PROSITE" id="PS51831"/>
    </source>
</evidence>
<dbReference type="PROSITE" id="PS51831">
    <property type="entry name" value="HD"/>
    <property type="match status" value="1"/>
</dbReference>
<gene>
    <name evidence="4" type="ORF">MNODULE_19950</name>
</gene>
<name>A0A7X6ICP2_9BACT</name>
<protein>
    <submittedName>
        <fullName evidence="4">HDOD domain-containing protein</fullName>
    </submittedName>
</protein>
<organism evidence="4 5">
    <name type="scientific">Candidatus Manganitrophus noduliformans</name>
    <dbReference type="NCBI Taxonomy" id="2606439"/>
    <lineage>
        <taxon>Bacteria</taxon>
        <taxon>Pseudomonadati</taxon>
        <taxon>Nitrospirota</taxon>
        <taxon>Nitrospiria</taxon>
        <taxon>Candidatus Troglogloeales</taxon>
        <taxon>Candidatus Manganitrophaceae</taxon>
        <taxon>Candidatus Manganitrophus</taxon>
    </lineage>
</organism>
<dbReference type="PANTHER" id="PTHR33525:SF3">
    <property type="entry name" value="RIBONUCLEASE Y"/>
    <property type="match status" value="1"/>
</dbReference>